<dbReference type="Proteomes" id="UP000251186">
    <property type="component" value="Unassembled WGS sequence"/>
</dbReference>
<proteinExistence type="predicted"/>
<dbReference type="EMBL" id="UAQP01000014">
    <property type="protein sequence ID" value="SPU54793.1"/>
    <property type="molecule type" value="Genomic_DNA"/>
</dbReference>
<name>A0A2X1BBR2_BREVE</name>
<accession>A0A2X1BBR2</accession>
<feature type="domain" description="Protein NO VEIN C-terminal" evidence="1">
    <location>
        <begin position="142"/>
        <end position="224"/>
    </location>
</feature>
<dbReference type="InterPro" id="IPR024975">
    <property type="entry name" value="NOV_C"/>
</dbReference>
<sequence>MSAFAAVSGLRRYLRDHPDSSAEQAAQSLRSSDADYAAADFEGGIRLHEQLPETIDFIDPRLGIRDGLTVLINRHLPMWCRFFPYGRQRLAIALTQDELQTFKSAGLFEEIPSPPVVEWWDALASKMRALSDDTLNSQGREGELLSLDYERKRLASLGVTEEPRWTAIEDNGAGYDITSYDPTPYGLKNRLIEVKTTKRNPPRMILSRGEWDAAVKYGDAFYIHLWRLPSKELAVLSGNDLRIHIPDDCGNGRWTEIEIKFETMPAPE</sequence>
<dbReference type="AlphaFoldDB" id="A0A2X1BBR2"/>
<evidence type="ECO:0000259" key="1">
    <source>
        <dbReference type="Pfam" id="PF13020"/>
    </source>
</evidence>
<protein>
    <recommendedName>
        <fullName evidence="1">Protein NO VEIN C-terminal domain-containing protein</fullName>
    </recommendedName>
</protein>
<dbReference type="RefSeq" id="WP_146756739.1">
    <property type="nucleotide sequence ID" value="NZ_UAQP01000014.1"/>
</dbReference>
<evidence type="ECO:0000313" key="2">
    <source>
        <dbReference type="EMBL" id="SPU54793.1"/>
    </source>
</evidence>
<reference evidence="2 3" key="1">
    <citation type="submission" date="2018-06" db="EMBL/GenBank/DDBJ databases">
        <authorList>
            <consortium name="Pathogen Informatics"/>
            <person name="Doyle S."/>
        </authorList>
    </citation>
    <scope>NUCLEOTIDE SEQUENCE [LARGE SCALE GENOMIC DNA]</scope>
    <source>
        <strain evidence="2 3">NCTC11166</strain>
    </source>
</reference>
<evidence type="ECO:0000313" key="3">
    <source>
        <dbReference type="Proteomes" id="UP000251186"/>
    </source>
</evidence>
<organism evidence="2 3">
    <name type="scientific">Brevundimonas vesicularis</name>
    <name type="common">Pseudomonas vesicularis</name>
    <dbReference type="NCBI Taxonomy" id="41276"/>
    <lineage>
        <taxon>Bacteria</taxon>
        <taxon>Pseudomonadati</taxon>
        <taxon>Pseudomonadota</taxon>
        <taxon>Alphaproteobacteria</taxon>
        <taxon>Caulobacterales</taxon>
        <taxon>Caulobacteraceae</taxon>
        <taxon>Brevundimonas</taxon>
    </lineage>
</organism>
<dbReference type="Pfam" id="PF13020">
    <property type="entry name" value="NOV_C"/>
    <property type="match status" value="1"/>
</dbReference>
<gene>
    <name evidence="2" type="ORF">NCTC11166_02179</name>
</gene>